<dbReference type="AlphaFoldDB" id="A0A1V1PEP4"/>
<dbReference type="GO" id="GO:0017150">
    <property type="term" value="F:tRNA dihydrouridine synthase activity"/>
    <property type="evidence" value="ECO:0007669"/>
    <property type="project" value="InterPro"/>
</dbReference>
<feature type="binding site" evidence="7">
    <location>
        <begin position="228"/>
        <end position="229"/>
    </location>
    <ligand>
        <name>FMN</name>
        <dbReference type="ChEBI" id="CHEBI:58210"/>
    </ligand>
</feature>
<comment type="function">
    <text evidence="5">Catalyzes the synthesis of 5,6-dihydrouridine (D), a modified base found in the D-loop of most tRNAs, via the reduction of the C5-C6 double bond in target uridines.</text>
</comment>
<dbReference type="Pfam" id="PF01207">
    <property type="entry name" value="Dus"/>
    <property type="match status" value="1"/>
</dbReference>
<dbReference type="InterPro" id="IPR013785">
    <property type="entry name" value="Aldolase_TIM"/>
</dbReference>
<evidence type="ECO:0000259" key="8">
    <source>
        <dbReference type="Pfam" id="PF01207"/>
    </source>
</evidence>
<dbReference type="PIRSF" id="PIRSF006621">
    <property type="entry name" value="Dus"/>
    <property type="match status" value="1"/>
</dbReference>
<keyword evidence="7" id="KW-0547">Nucleotide-binding</keyword>
<dbReference type="EC" id="1.3.1.-" evidence="5"/>
<organism evidence="9 10">
    <name type="scientific">Candidatus Magnetoglobus multicellularis str. Araruama</name>
    <dbReference type="NCBI Taxonomy" id="890399"/>
    <lineage>
        <taxon>Bacteria</taxon>
        <taxon>Pseudomonadati</taxon>
        <taxon>Thermodesulfobacteriota</taxon>
        <taxon>Desulfobacteria</taxon>
        <taxon>Desulfobacterales</taxon>
        <taxon>Desulfobacteraceae</taxon>
        <taxon>Candidatus Magnetoglobus</taxon>
    </lineage>
</organism>
<evidence type="ECO:0000256" key="5">
    <source>
        <dbReference type="PIRNR" id="PIRNR006621"/>
    </source>
</evidence>
<dbReference type="InterPro" id="IPR035587">
    <property type="entry name" value="DUS-like_FMN-bd"/>
</dbReference>
<sequence length="321" mass="36989">MHKKKRHLKFAMKRYLAPMRGLTEAVYRNTFSQYFKGIHMAISPFISTVNGKISNRHIKDALPQNNQSMPLIPQLLSKDPAGFVCVANKLFDVGYLEINWNLGCPYAMVANKVRGCGLLPYPEMIDQFLDSVLHKISCQLSIKMRLGRFQPDEILSVIPVLNQYPLTMVIIHPRTGIQMYDGSPDLAQFEKCLSLSKLPVIYNGDIQHYTDQANICKRFPSIEGIMIGRGILANPFLAEMIDDPNVHKDWNRLKDFHDELYCQYRNILSGPGHVLGKMKEHWKYLSQGFDDCHRILKRIQRTSSFRQYDSCVVEAFDGYLR</sequence>
<dbReference type="Proteomes" id="UP000189670">
    <property type="component" value="Unassembled WGS sequence"/>
</dbReference>
<keyword evidence="3 5" id="KW-0819">tRNA processing</keyword>
<proteinExistence type="inferred from homology"/>
<evidence type="ECO:0000256" key="2">
    <source>
        <dbReference type="ARBA" id="ARBA00022643"/>
    </source>
</evidence>
<evidence type="ECO:0000313" key="9">
    <source>
        <dbReference type="EMBL" id="ETR73145.1"/>
    </source>
</evidence>
<feature type="binding site" evidence="7">
    <location>
        <position position="74"/>
    </location>
    <ligand>
        <name>FMN</name>
        <dbReference type="ChEBI" id="CHEBI:58210"/>
    </ligand>
</feature>
<feature type="domain" description="DUS-like FMN-binding" evidence="8">
    <location>
        <begin position="16"/>
        <end position="308"/>
    </location>
</feature>
<dbReference type="PANTHER" id="PTHR45846:SF1">
    <property type="entry name" value="TRNA-DIHYDROURIDINE(47) SYNTHASE [NAD(P)(+)]-LIKE"/>
    <property type="match status" value="1"/>
</dbReference>
<evidence type="ECO:0000256" key="1">
    <source>
        <dbReference type="ARBA" id="ARBA00022630"/>
    </source>
</evidence>
<dbReference type="GO" id="GO:0050660">
    <property type="term" value="F:flavin adenine dinucleotide binding"/>
    <property type="evidence" value="ECO:0007669"/>
    <property type="project" value="InterPro"/>
</dbReference>
<dbReference type="InterPro" id="IPR001269">
    <property type="entry name" value="DUS_fam"/>
</dbReference>
<keyword evidence="2 5" id="KW-0288">FMN</keyword>
<feature type="active site" description="Proton donor" evidence="6">
    <location>
        <position position="104"/>
    </location>
</feature>
<reference evidence="10" key="1">
    <citation type="submission" date="2012-11" db="EMBL/GenBank/DDBJ databases">
        <authorList>
            <person name="Lucero-Rivera Y.E."/>
            <person name="Tovar-Ramirez D."/>
        </authorList>
    </citation>
    <scope>NUCLEOTIDE SEQUENCE [LARGE SCALE GENOMIC DNA]</scope>
    <source>
        <strain evidence="10">Araruama</strain>
    </source>
</reference>
<accession>A0A1V1PEP4</accession>
<dbReference type="Gene3D" id="3.20.20.70">
    <property type="entry name" value="Aldolase class I"/>
    <property type="match status" value="1"/>
</dbReference>
<comment type="caution">
    <text evidence="9">The sequence shown here is derived from an EMBL/GenBank/DDBJ whole genome shotgun (WGS) entry which is preliminary data.</text>
</comment>
<dbReference type="GO" id="GO:0003723">
    <property type="term" value="F:RNA binding"/>
    <property type="evidence" value="ECO:0007669"/>
    <property type="project" value="TreeGrafter"/>
</dbReference>
<dbReference type="CDD" id="cd02801">
    <property type="entry name" value="DUS_like_FMN"/>
    <property type="match status" value="1"/>
</dbReference>
<keyword evidence="4 5" id="KW-0560">Oxidoreductase</keyword>
<protein>
    <recommendedName>
        <fullName evidence="5">tRNA-dihydrouridine synthase</fullName>
        <ecNumber evidence="5">1.3.1.-</ecNumber>
    </recommendedName>
</protein>
<feature type="binding site" evidence="7">
    <location>
        <position position="172"/>
    </location>
    <ligand>
        <name>FMN</name>
        <dbReference type="ChEBI" id="CHEBI:58210"/>
    </ligand>
</feature>
<dbReference type="EMBL" id="ATBP01000083">
    <property type="protein sequence ID" value="ETR73145.1"/>
    <property type="molecule type" value="Genomic_DNA"/>
</dbReference>
<comment type="similarity">
    <text evidence="5">Belongs to the dus family.</text>
</comment>
<evidence type="ECO:0000256" key="7">
    <source>
        <dbReference type="PIRSR" id="PIRSR006621-2"/>
    </source>
</evidence>
<feature type="binding site" evidence="7">
    <location>
        <position position="143"/>
    </location>
    <ligand>
        <name>FMN</name>
        <dbReference type="ChEBI" id="CHEBI:58210"/>
    </ligand>
</feature>
<dbReference type="SUPFAM" id="SSF51395">
    <property type="entry name" value="FMN-linked oxidoreductases"/>
    <property type="match status" value="1"/>
</dbReference>
<dbReference type="PANTHER" id="PTHR45846">
    <property type="entry name" value="TRNA-DIHYDROURIDINE(47) SYNTHASE [NAD(P)(+)]-LIKE"/>
    <property type="match status" value="1"/>
</dbReference>
<evidence type="ECO:0000313" key="10">
    <source>
        <dbReference type="Proteomes" id="UP000189670"/>
    </source>
</evidence>
<evidence type="ECO:0000256" key="6">
    <source>
        <dbReference type="PIRSR" id="PIRSR006621-1"/>
    </source>
</evidence>
<evidence type="ECO:0000256" key="3">
    <source>
        <dbReference type="ARBA" id="ARBA00022694"/>
    </source>
</evidence>
<comment type="cofactor">
    <cofactor evidence="5 7">
        <name>FMN</name>
        <dbReference type="ChEBI" id="CHEBI:58210"/>
    </cofactor>
</comment>
<keyword evidence="1 5" id="KW-0285">Flavoprotein</keyword>
<gene>
    <name evidence="9" type="primary">dusC</name>
    <name evidence="9" type="ORF">OMM_07120</name>
</gene>
<name>A0A1V1PEP4_9BACT</name>
<evidence type="ECO:0000256" key="4">
    <source>
        <dbReference type="ARBA" id="ARBA00023002"/>
    </source>
</evidence>